<feature type="active site" description="Electrophile" evidence="9">
    <location>
        <position position="104"/>
    </location>
</feature>
<feature type="binding site" evidence="9">
    <location>
        <begin position="11"/>
        <end position="13"/>
    </location>
    <ligand>
        <name>substrate</name>
    </ligand>
</feature>
<evidence type="ECO:0000256" key="7">
    <source>
        <dbReference type="ARBA" id="ARBA00023152"/>
    </source>
</evidence>
<dbReference type="GO" id="GO:0004807">
    <property type="term" value="F:triose-phosphate isomerase activity"/>
    <property type="evidence" value="ECO:0007669"/>
    <property type="project" value="UniProtKB-UniRule"/>
</dbReference>
<dbReference type="FunFam" id="3.20.20.70:FF:000016">
    <property type="entry name" value="Triosephosphate isomerase"/>
    <property type="match status" value="1"/>
</dbReference>
<dbReference type="InterPro" id="IPR022896">
    <property type="entry name" value="TrioseP_Isoase_bac/euk"/>
</dbReference>
<dbReference type="UniPathway" id="UPA00109">
    <property type="reaction ID" value="UER00189"/>
</dbReference>
<evidence type="ECO:0000256" key="9">
    <source>
        <dbReference type="HAMAP-Rule" id="MF_00147"/>
    </source>
</evidence>
<evidence type="ECO:0000256" key="8">
    <source>
        <dbReference type="ARBA" id="ARBA00023235"/>
    </source>
</evidence>
<dbReference type="Gene3D" id="3.20.20.70">
    <property type="entry name" value="Aldolase class I"/>
    <property type="match status" value="1"/>
</dbReference>
<sequence length="256" mass="27951">MRNTLKFVIGNWKMLSQQQHALLLARDLASYCKKQSHHSVRTVICPTFTQLVSVEKIISEMQIASDSLALGAQDCYPAKEGAFTGDVSATMLSDIGVRYVIIGHSERRQKHHESNEFICEKVKSALEAGLIPVICIGETLAERQEGKTAQILEEQILGSLPQNFSGIIAYEPVWAIGTGITPTMDELQENISIIRTLLEKHQPKTASQTPLLYGGSVKSDQSADIFSINGVDGVLVGGASLKADEFIKIIQSAPKD</sequence>
<evidence type="ECO:0000313" key="11">
    <source>
        <dbReference type="EMBL" id="QHI95464.1"/>
    </source>
</evidence>
<evidence type="ECO:0000256" key="1">
    <source>
        <dbReference type="ARBA" id="ARBA00000148"/>
    </source>
</evidence>
<dbReference type="NCBIfam" id="TIGR00419">
    <property type="entry name" value="tim"/>
    <property type="match status" value="1"/>
</dbReference>
<dbReference type="InterPro" id="IPR020861">
    <property type="entry name" value="Triosephosphate_isomerase_AS"/>
</dbReference>
<evidence type="ECO:0000256" key="4">
    <source>
        <dbReference type="ARBA" id="ARBA00007422"/>
    </source>
</evidence>
<comment type="pathway">
    <text evidence="3">Carbohydrate metabolism; erythritol degradation.</text>
</comment>
<dbReference type="Pfam" id="PF00121">
    <property type="entry name" value="TIM"/>
    <property type="match status" value="1"/>
</dbReference>
<comment type="catalytic activity">
    <reaction evidence="1">
        <text>L-erythrulose 1-phosphate = D-erythrulose 4-phosphate</text>
        <dbReference type="Rhea" id="RHEA:49588"/>
        <dbReference type="ChEBI" id="CHEBI:58002"/>
        <dbReference type="ChEBI" id="CHEBI:90796"/>
        <dbReference type="EC" id="5.3.1.33"/>
    </reaction>
</comment>
<evidence type="ECO:0000256" key="2">
    <source>
        <dbReference type="ARBA" id="ARBA00004680"/>
    </source>
</evidence>
<comment type="similarity">
    <text evidence="4 9 10">Belongs to the triosephosphate isomerase family.</text>
</comment>
<feature type="binding site" evidence="9">
    <location>
        <begin position="237"/>
        <end position="238"/>
    </location>
    <ligand>
        <name>substrate</name>
    </ligand>
</feature>
<evidence type="ECO:0000313" key="12">
    <source>
        <dbReference type="Proteomes" id="UP000463975"/>
    </source>
</evidence>
<dbReference type="GO" id="GO:0005829">
    <property type="term" value="C:cytosol"/>
    <property type="evidence" value="ECO:0007669"/>
    <property type="project" value="TreeGrafter"/>
</dbReference>
<dbReference type="RefSeq" id="WP_160618541.1">
    <property type="nucleotide sequence ID" value="NZ_CP047652.1"/>
</dbReference>
<comment type="function">
    <text evidence="9">Involved in the gluconeogenesis. Catalyzes stereospecifically the conversion of dihydroxyacetone phosphate (DHAP) to D-glyceraldehyde-3-phosphate (G3P).</text>
</comment>
<comment type="subcellular location">
    <subcellularLocation>
        <location evidence="9 10">Cytoplasm</location>
    </subcellularLocation>
</comment>
<feature type="binding site" evidence="9">
    <location>
        <position position="177"/>
    </location>
    <ligand>
        <name>substrate</name>
    </ligand>
</feature>
<comment type="catalytic activity">
    <reaction evidence="9 10">
        <text>D-glyceraldehyde 3-phosphate = dihydroxyacetone phosphate</text>
        <dbReference type="Rhea" id="RHEA:18585"/>
        <dbReference type="ChEBI" id="CHEBI:57642"/>
        <dbReference type="ChEBI" id="CHEBI:59776"/>
        <dbReference type="EC" id="5.3.1.1"/>
    </reaction>
</comment>
<evidence type="ECO:0000256" key="10">
    <source>
        <dbReference type="RuleBase" id="RU363013"/>
    </source>
</evidence>
<dbReference type="GO" id="GO:0046166">
    <property type="term" value="P:glyceraldehyde-3-phosphate biosynthetic process"/>
    <property type="evidence" value="ECO:0007669"/>
    <property type="project" value="TreeGrafter"/>
</dbReference>
<keyword evidence="8 9" id="KW-0413">Isomerase</keyword>
<evidence type="ECO:0000256" key="6">
    <source>
        <dbReference type="ARBA" id="ARBA00022490"/>
    </source>
</evidence>
<dbReference type="PANTHER" id="PTHR21139:SF42">
    <property type="entry name" value="TRIOSEPHOSPHATE ISOMERASE"/>
    <property type="match status" value="1"/>
</dbReference>
<dbReference type="GO" id="GO:0019563">
    <property type="term" value="P:glycerol catabolic process"/>
    <property type="evidence" value="ECO:0007669"/>
    <property type="project" value="TreeGrafter"/>
</dbReference>
<evidence type="ECO:0000256" key="3">
    <source>
        <dbReference type="ARBA" id="ARBA00004939"/>
    </source>
</evidence>
<gene>
    <name evidence="9" type="primary">tpiA</name>
    <name evidence="11" type="ORF">GT348_03560</name>
</gene>
<dbReference type="AlphaFoldDB" id="A0A6P1NG65"/>
<keyword evidence="12" id="KW-1185">Reference proteome</keyword>
<evidence type="ECO:0000256" key="5">
    <source>
        <dbReference type="ARBA" id="ARBA00022432"/>
    </source>
</evidence>
<dbReference type="PROSITE" id="PS00171">
    <property type="entry name" value="TIM_1"/>
    <property type="match status" value="1"/>
</dbReference>
<dbReference type="InterPro" id="IPR013785">
    <property type="entry name" value="Aldolase_TIM"/>
</dbReference>
<dbReference type="GO" id="GO:0006094">
    <property type="term" value="P:gluconeogenesis"/>
    <property type="evidence" value="ECO:0007669"/>
    <property type="project" value="UniProtKB-UniRule"/>
</dbReference>
<dbReference type="EMBL" id="CP047652">
    <property type="protein sequence ID" value="QHI95464.1"/>
    <property type="molecule type" value="Genomic_DNA"/>
</dbReference>
<comment type="pathway">
    <text evidence="9 10">Carbohydrate biosynthesis; gluconeogenesis.</text>
</comment>
<feature type="binding site" evidence="9">
    <location>
        <position position="216"/>
    </location>
    <ligand>
        <name>substrate</name>
    </ligand>
</feature>
<proteinExistence type="inferred from homology"/>
<name>A0A6P1NG65_9PROT</name>
<dbReference type="UniPathway" id="UPA00138"/>
<reference evidence="11 12" key="1">
    <citation type="submission" date="2020-01" db="EMBL/GenBank/DDBJ databases">
        <title>Genome sequencing of strain KACC 21507.</title>
        <authorList>
            <person name="Heo J."/>
            <person name="Kim S.-J."/>
            <person name="Kim J.-S."/>
            <person name="Hong S.-B."/>
            <person name="Kwon S.-W."/>
        </authorList>
    </citation>
    <scope>NUCLEOTIDE SEQUENCE [LARGE SCALE GENOMIC DNA]</scope>
    <source>
        <strain evidence="11 12">KACC 21507</strain>
    </source>
</reference>
<organism evidence="11 12">
    <name type="scientific">Aristophania vespae</name>
    <dbReference type="NCBI Taxonomy" id="2697033"/>
    <lineage>
        <taxon>Bacteria</taxon>
        <taxon>Pseudomonadati</taxon>
        <taxon>Pseudomonadota</taxon>
        <taxon>Alphaproteobacteria</taxon>
        <taxon>Acetobacterales</taxon>
        <taxon>Acetobacteraceae</taxon>
        <taxon>Aristophania</taxon>
    </lineage>
</organism>
<dbReference type="InterPro" id="IPR035990">
    <property type="entry name" value="TIM_sf"/>
</dbReference>
<dbReference type="PANTHER" id="PTHR21139">
    <property type="entry name" value="TRIOSEPHOSPHATE ISOMERASE"/>
    <property type="match status" value="1"/>
</dbReference>
<keyword evidence="7 9" id="KW-0324">Glycolysis</keyword>
<dbReference type="KEGG" id="bomb:GT348_03560"/>
<keyword evidence="6 9" id="KW-0963">Cytoplasm</keyword>
<dbReference type="SUPFAM" id="SSF51351">
    <property type="entry name" value="Triosephosphate isomerase (TIM)"/>
    <property type="match status" value="1"/>
</dbReference>
<comment type="pathway">
    <text evidence="2 9 10">Carbohydrate degradation; glycolysis; D-glyceraldehyde 3-phosphate from glycerone phosphate: step 1/1.</text>
</comment>
<protein>
    <recommendedName>
        <fullName evidence="9 10">Triosephosphate isomerase</fullName>
        <shortName evidence="9">TIM</shortName>
        <shortName evidence="9">TPI</shortName>
        <ecNumber evidence="9 10">5.3.1.1</ecNumber>
    </recommendedName>
    <alternativeName>
        <fullName evidence="9">Triose-phosphate isomerase</fullName>
    </alternativeName>
</protein>
<dbReference type="PROSITE" id="PS51440">
    <property type="entry name" value="TIM_2"/>
    <property type="match status" value="1"/>
</dbReference>
<dbReference type="InterPro" id="IPR000652">
    <property type="entry name" value="Triosephosphate_isomerase"/>
</dbReference>
<dbReference type="CDD" id="cd00311">
    <property type="entry name" value="TIM"/>
    <property type="match status" value="1"/>
</dbReference>
<dbReference type="UniPathway" id="UPA01066"/>
<dbReference type="EC" id="5.3.1.1" evidence="9 10"/>
<accession>A0A6P1NG65</accession>
<dbReference type="GO" id="GO:0006096">
    <property type="term" value="P:glycolytic process"/>
    <property type="evidence" value="ECO:0007669"/>
    <property type="project" value="UniProtKB-UniRule"/>
</dbReference>
<comment type="subunit">
    <text evidence="9 10">Homodimer.</text>
</comment>
<dbReference type="HAMAP" id="MF_00147_B">
    <property type="entry name" value="TIM_B"/>
    <property type="match status" value="1"/>
</dbReference>
<feature type="active site" description="Proton acceptor" evidence="9">
    <location>
        <position position="171"/>
    </location>
</feature>
<dbReference type="Proteomes" id="UP000463975">
    <property type="component" value="Chromosome"/>
</dbReference>
<keyword evidence="5 9" id="KW-0312">Gluconeogenesis</keyword>